<dbReference type="Proteomes" id="UP001201701">
    <property type="component" value="Unassembled WGS sequence"/>
</dbReference>
<dbReference type="RefSeq" id="WP_239370797.1">
    <property type="nucleotide sequence ID" value="NZ_JAKREW010000088.1"/>
</dbReference>
<gene>
    <name evidence="1" type="ORF">L4923_30210</name>
</gene>
<evidence type="ECO:0000313" key="1">
    <source>
        <dbReference type="EMBL" id="MCG7509316.1"/>
    </source>
</evidence>
<evidence type="ECO:0000313" key="2">
    <source>
        <dbReference type="Proteomes" id="UP001201701"/>
    </source>
</evidence>
<organism evidence="1 2">
    <name type="scientific">Mesorhizobium retamae</name>
    <dbReference type="NCBI Taxonomy" id="2912854"/>
    <lineage>
        <taxon>Bacteria</taxon>
        <taxon>Pseudomonadati</taxon>
        <taxon>Pseudomonadota</taxon>
        <taxon>Alphaproteobacteria</taxon>
        <taxon>Hyphomicrobiales</taxon>
        <taxon>Phyllobacteriaceae</taxon>
        <taxon>Mesorhizobium</taxon>
    </lineage>
</organism>
<name>A0ABS9QRH7_9HYPH</name>
<accession>A0ABS9QRH7</accession>
<proteinExistence type="predicted"/>
<dbReference type="EMBL" id="JAKREW010000088">
    <property type="protein sequence ID" value="MCG7509316.1"/>
    <property type="molecule type" value="Genomic_DNA"/>
</dbReference>
<protein>
    <submittedName>
        <fullName evidence="1">Uncharacterized protein</fullName>
    </submittedName>
</protein>
<sequence length="75" mass="8180">MITQLTAEKHYLQTHLILALRTIKMELGDEKLATVLKDALATAEIVGDVKAALFEGEEFSVAGRAIIDEVLEIVA</sequence>
<comment type="caution">
    <text evidence="1">The sequence shown here is derived from an EMBL/GenBank/DDBJ whole genome shotgun (WGS) entry which is preliminary data.</text>
</comment>
<keyword evidence="2" id="KW-1185">Reference proteome</keyword>
<reference evidence="1 2" key="1">
    <citation type="submission" date="2022-02" db="EMBL/GenBank/DDBJ databases">
        <title>Draft genome sequence of Mezorhizobium retamae strain IRAMC:0171 isolated from Retama raetam nodules.</title>
        <authorList>
            <person name="Bengaied R."/>
            <person name="Sbissi I."/>
            <person name="Huber K."/>
            <person name="Ghodbane F."/>
            <person name="Nouioui I."/>
            <person name="Tarhouni M."/>
            <person name="Gtari M."/>
        </authorList>
    </citation>
    <scope>NUCLEOTIDE SEQUENCE [LARGE SCALE GENOMIC DNA]</scope>
    <source>
        <strain evidence="1 2">IRAMC:0171</strain>
    </source>
</reference>